<dbReference type="InterPro" id="IPR003593">
    <property type="entry name" value="AAA+_ATPase"/>
</dbReference>
<dbReference type="PROSITE" id="PS00211">
    <property type="entry name" value="ABC_TRANSPORTER_1"/>
    <property type="match status" value="1"/>
</dbReference>
<dbReference type="InterPro" id="IPR003439">
    <property type="entry name" value="ABC_transporter-like_ATP-bd"/>
</dbReference>
<dbReference type="GO" id="GO:0005524">
    <property type="term" value="F:ATP binding"/>
    <property type="evidence" value="ECO:0007669"/>
    <property type="project" value="UniProtKB-KW"/>
</dbReference>
<dbReference type="SMART" id="SM00382">
    <property type="entry name" value="AAA"/>
    <property type="match status" value="1"/>
</dbReference>
<keyword evidence="4" id="KW-1278">Translocase</keyword>
<dbReference type="InterPro" id="IPR017871">
    <property type="entry name" value="ABC_transporter-like_CS"/>
</dbReference>
<dbReference type="InterPro" id="IPR027417">
    <property type="entry name" value="P-loop_NTPase"/>
</dbReference>
<dbReference type="GO" id="GO:0016887">
    <property type="term" value="F:ATP hydrolysis activity"/>
    <property type="evidence" value="ECO:0007669"/>
    <property type="project" value="InterPro"/>
</dbReference>
<keyword evidence="3" id="KW-0067">ATP-binding</keyword>
<evidence type="ECO:0000256" key="4">
    <source>
        <dbReference type="ARBA" id="ARBA00022967"/>
    </source>
</evidence>
<keyword evidence="1" id="KW-0813">Transport</keyword>
<evidence type="ECO:0000256" key="2">
    <source>
        <dbReference type="ARBA" id="ARBA00022741"/>
    </source>
</evidence>
<name>A0A3B0V814_9ZZZZ</name>
<evidence type="ECO:0000259" key="5">
    <source>
        <dbReference type="PROSITE" id="PS50893"/>
    </source>
</evidence>
<evidence type="ECO:0000256" key="1">
    <source>
        <dbReference type="ARBA" id="ARBA00022448"/>
    </source>
</evidence>
<dbReference type="PANTHER" id="PTHR42794">
    <property type="entry name" value="HEMIN IMPORT ATP-BINDING PROTEIN HMUV"/>
    <property type="match status" value="1"/>
</dbReference>
<dbReference type="Pfam" id="PF00005">
    <property type="entry name" value="ABC_tran"/>
    <property type="match status" value="1"/>
</dbReference>
<proteinExistence type="predicted"/>
<gene>
    <name evidence="6" type="ORF">MNBD_DELTA04-785</name>
</gene>
<dbReference type="AlphaFoldDB" id="A0A3B0V814"/>
<dbReference type="SUPFAM" id="SSF52540">
    <property type="entry name" value="P-loop containing nucleoside triphosphate hydrolases"/>
    <property type="match status" value="1"/>
</dbReference>
<organism evidence="6">
    <name type="scientific">hydrothermal vent metagenome</name>
    <dbReference type="NCBI Taxonomy" id="652676"/>
    <lineage>
        <taxon>unclassified sequences</taxon>
        <taxon>metagenomes</taxon>
        <taxon>ecological metagenomes</taxon>
    </lineage>
</organism>
<evidence type="ECO:0000313" key="6">
    <source>
        <dbReference type="EMBL" id="VAW39715.1"/>
    </source>
</evidence>
<dbReference type="PROSITE" id="PS50893">
    <property type="entry name" value="ABC_TRANSPORTER_2"/>
    <property type="match status" value="1"/>
</dbReference>
<keyword evidence="2" id="KW-0547">Nucleotide-binding</keyword>
<dbReference type="PANTHER" id="PTHR42794:SF1">
    <property type="entry name" value="HEMIN IMPORT ATP-BINDING PROTEIN HMUV"/>
    <property type="match status" value="1"/>
</dbReference>
<feature type="domain" description="ABC transporter" evidence="5">
    <location>
        <begin position="4"/>
        <end position="240"/>
    </location>
</feature>
<dbReference type="FunFam" id="3.40.50.300:FF:000134">
    <property type="entry name" value="Iron-enterobactin ABC transporter ATP-binding protein"/>
    <property type="match status" value="1"/>
</dbReference>
<reference evidence="6" key="1">
    <citation type="submission" date="2018-06" db="EMBL/GenBank/DDBJ databases">
        <authorList>
            <person name="Zhirakovskaya E."/>
        </authorList>
    </citation>
    <scope>NUCLEOTIDE SEQUENCE</scope>
</reference>
<dbReference type="EMBL" id="UOEY01000084">
    <property type="protein sequence ID" value="VAW39715.1"/>
    <property type="molecule type" value="Genomic_DNA"/>
</dbReference>
<evidence type="ECO:0000256" key="3">
    <source>
        <dbReference type="ARBA" id="ARBA00022840"/>
    </source>
</evidence>
<sequence length="273" mass="29653">MKAVAVSGLLVRAGRREIITDLSCAAEQGDFLAVIGPNGAGKTTLLKVMAGLISPVSGELRILGRPLAAYSRRQLAATVALVTQQLNPDFPFTVEETVLMGRAPHLGLLERERRHDFDIARQAMAFTQVDHLAARRLDQLSGGERQRVMIARAICQQPRIMLLDEPTAALDPAHQLAIMQLLRRLLAAEGMTVIMVSHDLNLAAMFAGRVLLIKEGRGLAIGPPEEILTPDYLRQAYGCSMYVDRHPLGGTVRVSLVAGNDHSLCKTVLTPVD</sequence>
<dbReference type="Gene3D" id="3.40.50.300">
    <property type="entry name" value="P-loop containing nucleotide triphosphate hydrolases"/>
    <property type="match status" value="1"/>
</dbReference>
<accession>A0A3B0V814</accession>
<dbReference type="CDD" id="cd03235">
    <property type="entry name" value="ABC_Metallic_Cations"/>
    <property type="match status" value="1"/>
</dbReference>
<protein>
    <submittedName>
        <fullName evidence="6">Vitamin B12 ABC transporter, ATPase component BtuD</fullName>
    </submittedName>
</protein>